<dbReference type="GO" id="GO:0005829">
    <property type="term" value="C:cytosol"/>
    <property type="evidence" value="ECO:0007669"/>
    <property type="project" value="TreeGrafter"/>
</dbReference>
<dbReference type="EC" id="2.7.8.7" evidence="1"/>
<comment type="caution">
    <text evidence="5">The sequence shown here is derived from an EMBL/GenBank/DDBJ whole genome shotgun (WGS) entry which is preliminary data.</text>
</comment>
<proteinExistence type="predicted"/>
<dbReference type="AlphaFoldDB" id="A0AAD4M5C7"/>
<dbReference type="Pfam" id="PF01648">
    <property type="entry name" value="ACPS"/>
    <property type="match status" value="1"/>
</dbReference>
<evidence type="ECO:0000259" key="4">
    <source>
        <dbReference type="Pfam" id="PF22624"/>
    </source>
</evidence>
<sequence>MQVWLIDHPTFLDEFLYHHALTLLDASSLGRVRRFYQRDDACRCLIGRLLPRVLLSEKGVSARNIQFATTDAGKPYFVTPGVSPPIGYNVSHDNELVAMAFAPGEHGPPAFRIGVDVMKVRKPRGEGVASFLRSVGDTLTDAEKRFLSSIVPENEVLSCFYLNWTIKESFTKAIGLGLGFDFRRIEFDIPTNTVTVDGVLATNWQFETIQVTVDEDVYQVTVAHFMESGKGTVVPLNQGQIVRSGASSFVRKAVHQLKGLELEDAVNNDS</sequence>
<dbReference type="PANTHER" id="PTHR12215">
    <property type="entry name" value="PHOSPHOPANTETHEINE TRANSFERASE"/>
    <property type="match status" value="1"/>
</dbReference>
<keyword evidence="2" id="KW-0808">Transferase</keyword>
<dbReference type="InterPro" id="IPR037143">
    <property type="entry name" value="4-PPantetheinyl_Trfase_dom_sf"/>
</dbReference>
<dbReference type="Proteomes" id="UP001203297">
    <property type="component" value="Unassembled WGS sequence"/>
</dbReference>
<evidence type="ECO:0000256" key="1">
    <source>
        <dbReference type="ARBA" id="ARBA00013172"/>
    </source>
</evidence>
<keyword evidence="6" id="KW-1185">Reference proteome</keyword>
<dbReference type="Gene3D" id="3.90.470.20">
    <property type="entry name" value="4'-phosphopantetheinyl transferase domain"/>
    <property type="match status" value="2"/>
</dbReference>
<accession>A0AAD4M5C7</accession>
<evidence type="ECO:0000259" key="3">
    <source>
        <dbReference type="Pfam" id="PF01648"/>
    </source>
</evidence>
<dbReference type="InterPro" id="IPR008278">
    <property type="entry name" value="4-PPantetheinyl_Trfase_dom"/>
</dbReference>
<organism evidence="5 6">
    <name type="scientific">Multifurca ochricompacta</name>
    <dbReference type="NCBI Taxonomy" id="376703"/>
    <lineage>
        <taxon>Eukaryota</taxon>
        <taxon>Fungi</taxon>
        <taxon>Dikarya</taxon>
        <taxon>Basidiomycota</taxon>
        <taxon>Agaricomycotina</taxon>
        <taxon>Agaricomycetes</taxon>
        <taxon>Russulales</taxon>
        <taxon>Russulaceae</taxon>
        <taxon>Multifurca</taxon>
    </lineage>
</organism>
<evidence type="ECO:0000256" key="2">
    <source>
        <dbReference type="ARBA" id="ARBA00022679"/>
    </source>
</evidence>
<evidence type="ECO:0000313" key="5">
    <source>
        <dbReference type="EMBL" id="KAI0301808.1"/>
    </source>
</evidence>
<dbReference type="Pfam" id="PF22624">
    <property type="entry name" value="AASDHPPT_N"/>
    <property type="match status" value="1"/>
</dbReference>
<dbReference type="EMBL" id="WTXG01000012">
    <property type="protein sequence ID" value="KAI0301808.1"/>
    <property type="molecule type" value="Genomic_DNA"/>
</dbReference>
<feature type="domain" description="4'-phosphopantetheinyl transferase N-terminal" evidence="4">
    <location>
        <begin position="17"/>
        <end position="100"/>
    </location>
</feature>
<reference evidence="5" key="1">
    <citation type="journal article" date="2022" name="New Phytol.">
        <title>Evolutionary transition to the ectomycorrhizal habit in the genomes of a hyperdiverse lineage of mushroom-forming fungi.</title>
        <authorList>
            <person name="Looney B."/>
            <person name="Miyauchi S."/>
            <person name="Morin E."/>
            <person name="Drula E."/>
            <person name="Courty P.E."/>
            <person name="Kohler A."/>
            <person name="Kuo A."/>
            <person name="LaButti K."/>
            <person name="Pangilinan J."/>
            <person name="Lipzen A."/>
            <person name="Riley R."/>
            <person name="Andreopoulos W."/>
            <person name="He G."/>
            <person name="Johnson J."/>
            <person name="Nolan M."/>
            <person name="Tritt A."/>
            <person name="Barry K.W."/>
            <person name="Grigoriev I.V."/>
            <person name="Nagy L.G."/>
            <person name="Hibbett D."/>
            <person name="Henrissat B."/>
            <person name="Matheny P.B."/>
            <person name="Labbe J."/>
            <person name="Martin F.M."/>
        </authorList>
    </citation>
    <scope>NUCLEOTIDE SEQUENCE</scope>
    <source>
        <strain evidence="5">BPL690</strain>
    </source>
</reference>
<dbReference type="InterPro" id="IPR055066">
    <property type="entry name" value="AASDHPPT_N"/>
</dbReference>
<dbReference type="InterPro" id="IPR050559">
    <property type="entry name" value="P-Pant_transferase_sf"/>
</dbReference>
<name>A0AAD4M5C7_9AGAM</name>
<dbReference type="GO" id="GO:0000287">
    <property type="term" value="F:magnesium ion binding"/>
    <property type="evidence" value="ECO:0007669"/>
    <property type="project" value="InterPro"/>
</dbReference>
<protein>
    <recommendedName>
        <fullName evidence="1">holo-[acyl-carrier-protein] synthase</fullName>
        <ecNumber evidence="1">2.7.8.7</ecNumber>
    </recommendedName>
</protein>
<feature type="domain" description="4'-phosphopantetheinyl transferase" evidence="3">
    <location>
        <begin position="112"/>
        <end position="220"/>
    </location>
</feature>
<evidence type="ECO:0000313" key="6">
    <source>
        <dbReference type="Proteomes" id="UP001203297"/>
    </source>
</evidence>
<dbReference type="GO" id="GO:0008897">
    <property type="term" value="F:holo-[acyl-carrier-protein] synthase activity"/>
    <property type="evidence" value="ECO:0007669"/>
    <property type="project" value="UniProtKB-EC"/>
</dbReference>
<gene>
    <name evidence="5" type="ORF">B0F90DRAFT_248888</name>
</gene>
<dbReference type="PANTHER" id="PTHR12215:SF10">
    <property type="entry name" value="L-AMINOADIPATE-SEMIALDEHYDE DEHYDROGENASE-PHOSPHOPANTETHEINYL TRANSFERASE"/>
    <property type="match status" value="1"/>
</dbReference>
<dbReference type="SUPFAM" id="SSF56214">
    <property type="entry name" value="4'-phosphopantetheinyl transferase"/>
    <property type="match status" value="2"/>
</dbReference>
<dbReference type="GO" id="GO:0019878">
    <property type="term" value="P:lysine biosynthetic process via aminoadipic acid"/>
    <property type="evidence" value="ECO:0007669"/>
    <property type="project" value="TreeGrafter"/>
</dbReference>